<accession>X1KXS3</accession>
<dbReference type="AlphaFoldDB" id="X1KXS3"/>
<reference evidence="1" key="1">
    <citation type="journal article" date="2014" name="Front. Microbiol.">
        <title>High frequency of phylogenetically diverse reductive dehalogenase-homologous genes in deep subseafloor sedimentary metagenomes.</title>
        <authorList>
            <person name="Kawai M."/>
            <person name="Futagami T."/>
            <person name="Toyoda A."/>
            <person name="Takaki Y."/>
            <person name="Nishi S."/>
            <person name="Hori S."/>
            <person name="Arai W."/>
            <person name="Tsubouchi T."/>
            <person name="Morono Y."/>
            <person name="Uchiyama I."/>
            <person name="Ito T."/>
            <person name="Fujiyama A."/>
            <person name="Inagaki F."/>
            <person name="Takami H."/>
        </authorList>
    </citation>
    <scope>NUCLEOTIDE SEQUENCE</scope>
    <source>
        <strain evidence="1">Expedition CK06-06</strain>
    </source>
</reference>
<organism evidence="1">
    <name type="scientific">marine sediment metagenome</name>
    <dbReference type="NCBI Taxonomy" id="412755"/>
    <lineage>
        <taxon>unclassified sequences</taxon>
        <taxon>metagenomes</taxon>
        <taxon>ecological metagenomes</taxon>
    </lineage>
</organism>
<evidence type="ECO:0000313" key="1">
    <source>
        <dbReference type="EMBL" id="GAH94954.1"/>
    </source>
</evidence>
<name>X1KXS3_9ZZZZ</name>
<feature type="non-terminal residue" evidence="1">
    <location>
        <position position="1"/>
    </location>
</feature>
<dbReference type="EMBL" id="BARU01045612">
    <property type="protein sequence ID" value="GAH94954.1"/>
    <property type="molecule type" value="Genomic_DNA"/>
</dbReference>
<proteinExistence type="predicted"/>
<protein>
    <submittedName>
        <fullName evidence="1">Uncharacterized protein</fullName>
    </submittedName>
</protein>
<sequence>NFYFFSFSMFNTVIKIFKNDFLNNKNTIFNMKVG</sequence>
<comment type="caution">
    <text evidence="1">The sequence shown here is derived from an EMBL/GenBank/DDBJ whole genome shotgun (WGS) entry which is preliminary data.</text>
</comment>
<gene>
    <name evidence="1" type="ORF">S03H2_69139</name>
</gene>